<name>A0AA88XSR2_PINIB</name>
<proteinExistence type="predicted"/>
<evidence type="ECO:0000256" key="1">
    <source>
        <dbReference type="SAM" id="Coils"/>
    </source>
</evidence>
<dbReference type="SUPFAM" id="SSF57959">
    <property type="entry name" value="Leucine zipper domain"/>
    <property type="match status" value="1"/>
</dbReference>
<organism evidence="4 5">
    <name type="scientific">Pinctada imbricata</name>
    <name type="common">Atlantic pearl-oyster</name>
    <name type="synonym">Pinctada martensii</name>
    <dbReference type="NCBI Taxonomy" id="66713"/>
    <lineage>
        <taxon>Eukaryota</taxon>
        <taxon>Metazoa</taxon>
        <taxon>Spiralia</taxon>
        <taxon>Lophotrochozoa</taxon>
        <taxon>Mollusca</taxon>
        <taxon>Bivalvia</taxon>
        <taxon>Autobranchia</taxon>
        <taxon>Pteriomorphia</taxon>
        <taxon>Pterioida</taxon>
        <taxon>Pterioidea</taxon>
        <taxon>Pteriidae</taxon>
        <taxon>Pinctada</taxon>
    </lineage>
</organism>
<feature type="coiled-coil region" evidence="1">
    <location>
        <begin position="258"/>
        <end position="306"/>
    </location>
</feature>
<reference evidence="4" key="1">
    <citation type="submission" date="2019-08" db="EMBL/GenBank/DDBJ databases">
        <title>The improved chromosome-level genome for the pearl oyster Pinctada fucata martensii using PacBio sequencing and Hi-C.</title>
        <authorList>
            <person name="Zheng Z."/>
        </authorList>
    </citation>
    <scope>NUCLEOTIDE SEQUENCE</scope>
    <source>
        <strain evidence="4">ZZ-2019</strain>
        <tissue evidence="4">Adductor muscle</tissue>
    </source>
</reference>
<evidence type="ECO:0000313" key="5">
    <source>
        <dbReference type="Proteomes" id="UP001186944"/>
    </source>
</evidence>
<keyword evidence="5" id="KW-1185">Reference proteome</keyword>
<protein>
    <recommendedName>
        <fullName evidence="3">BZIP domain-containing protein</fullName>
    </recommendedName>
</protein>
<feature type="region of interest" description="Disordered" evidence="2">
    <location>
        <begin position="1"/>
        <end position="24"/>
    </location>
</feature>
<dbReference type="PROSITE" id="PS50217">
    <property type="entry name" value="BZIP"/>
    <property type="match status" value="1"/>
</dbReference>
<evidence type="ECO:0000256" key="2">
    <source>
        <dbReference type="SAM" id="MobiDB-lite"/>
    </source>
</evidence>
<dbReference type="InterPro" id="IPR004827">
    <property type="entry name" value="bZIP"/>
</dbReference>
<dbReference type="GO" id="GO:0000981">
    <property type="term" value="F:DNA-binding transcription factor activity, RNA polymerase II-specific"/>
    <property type="evidence" value="ECO:0007669"/>
    <property type="project" value="TreeGrafter"/>
</dbReference>
<dbReference type="Proteomes" id="UP001186944">
    <property type="component" value="Unassembled WGS sequence"/>
</dbReference>
<dbReference type="InterPro" id="IPR046347">
    <property type="entry name" value="bZIP_sf"/>
</dbReference>
<dbReference type="PANTHER" id="PTHR23334">
    <property type="entry name" value="CCAAT/ENHANCER BINDING PROTEIN"/>
    <property type="match status" value="1"/>
</dbReference>
<dbReference type="GO" id="GO:0006351">
    <property type="term" value="P:DNA-templated transcription"/>
    <property type="evidence" value="ECO:0007669"/>
    <property type="project" value="InterPro"/>
</dbReference>
<comment type="caution">
    <text evidence="4">The sequence shown here is derived from an EMBL/GenBank/DDBJ whole genome shotgun (WGS) entry which is preliminary data.</text>
</comment>
<dbReference type="GO" id="GO:0000978">
    <property type="term" value="F:RNA polymerase II cis-regulatory region sequence-specific DNA binding"/>
    <property type="evidence" value="ECO:0007669"/>
    <property type="project" value="TreeGrafter"/>
</dbReference>
<feature type="region of interest" description="Disordered" evidence="2">
    <location>
        <begin position="187"/>
        <end position="239"/>
    </location>
</feature>
<gene>
    <name evidence="4" type="ORF">FSP39_023857</name>
</gene>
<feature type="domain" description="BZIP" evidence="3">
    <location>
        <begin position="240"/>
        <end position="303"/>
    </location>
</feature>
<evidence type="ECO:0000313" key="4">
    <source>
        <dbReference type="EMBL" id="KAK3086812.1"/>
    </source>
</evidence>
<dbReference type="PANTHER" id="PTHR23334:SF20">
    <property type="entry name" value="BASIC LEUCINE ZIPPER 24"/>
    <property type="match status" value="1"/>
</dbReference>
<dbReference type="EMBL" id="VSWD01000012">
    <property type="protein sequence ID" value="KAK3086812.1"/>
    <property type="molecule type" value="Genomic_DNA"/>
</dbReference>
<dbReference type="Pfam" id="PF07716">
    <property type="entry name" value="bZIP_2"/>
    <property type="match status" value="1"/>
</dbReference>
<dbReference type="SMART" id="SM00338">
    <property type="entry name" value="BRLZ"/>
    <property type="match status" value="1"/>
</dbReference>
<dbReference type="AlphaFoldDB" id="A0AA88XSR2"/>
<sequence length="306" mass="33663">MIMSGQGAPCPSDDSDDGPGASSSYFDFDMEASTDFVGAGGLHLSPESMSLQDPVSVTTADDIFGDTSHINEGLISDLLIDLSAGPLNQDVTCSLDCLSATSSVQISQSVCHADVTWSPNFLGGMASTSKLGSNLSNIRDNNQMSESIVSGAFSIIKTLKSDENEMTQPSKQQATFEQFKVKDDPDKVTLSVQDETSRSASTSTADDEEHWVLPPKRKPGRKPSTQVHLKRSNKEEDKGSMEYRLKRARNNIAIRKCREKARVKQEETEKRMLALESENERLKQENKDLKNTIVSLQHELERIKNS</sequence>
<dbReference type="InterPro" id="IPR031106">
    <property type="entry name" value="C/EBP"/>
</dbReference>
<dbReference type="CDD" id="cd14693">
    <property type="entry name" value="bZIP_CEBP"/>
    <property type="match status" value="1"/>
</dbReference>
<feature type="compositionally biased region" description="Low complexity" evidence="2">
    <location>
        <begin position="7"/>
        <end position="24"/>
    </location>
</feature>
<accession>A0AA88XSR2</accession>
<keyword evidence="1" id="KW-0175">Coiled coil</keyword>
<dbReference type="Gene3D" id="1.20.5.170">
    <property type="match status" value="1"/>
</dbReference>
<evidence type="ECO:0000259" key="3">
    <source>
        <dbReference type="PROSITE" id="PS50217"/>
    </source>
</evidence>